<feature type="region of interest" description="Disordered" evidence="10">
    <location>
        <begin position="620"/>
        <end position="665"/>
    </location>
</feature>
<keyword evidence="5" id="KW-0235">DNA replication</keyword>
<feature type="domain" description="BRCT" evidence="11">
    <location>
        <begin position="5"/>
        <end position="83"/>
    </location>
</feature>
<evidence type="ECO:0000256" key="4">
    <source>
        <dbReference type="ARBA" id="ARBA00022553"/>
    </source>
</evidence>
<dbReference type="Pfam" id="PF00004">
    <property type="entry name" value="AAA"/>
    <property type="match status" value="1"/>
</dbReference>
<dbReference type="Gene3D" id="1.10.8.60">
    <property type="match status" value="1"/>
</dbReference>
<dbReference type="FunFam" id="1.20.272.10:FF:000005">
    <property type="entry name" value="Replication factor C subunit 1"/>
    <property type="match status" value="1"/>
</dbReference>
<dbReference type="Pfam" id="PF00533">
    <property type="entry name" value="BRCT"/>
    <property type="match status" value="1"/>
</dbReference>
<keyword evidence="7" id="KW-0067">ATP-binding</keyword>
<feature type="region of interest" description="Disordered" evidence="10">
    <location>
        <begin position="83"/>
        <end position="116"/>
    </location>
</feature>
<dbReference type="Gene3D" id="1.20.272.10">
    <property type="match status" value="1"/>
</dbReference>
<evidence type="ECO:0000256" key="7">
    <source>
        <dbReference type="ARBA" id="ARBA00022840"/>
    </source>
</evidence>
<feature type="non-terminal residue" evidence="12">
    <location>
        <position position="1"/>
    </location>
</feature>
<accession>A0A1E3NVL5</accession>
<dbReference type="CDD" id="cd18140">
    <property type="entry name" value="HLD_clamp_RFC"/>
    <property type="match status" value="1"/>
</dbReference>
<evidence type="ECO:0000256" key="2">
    <source>
        <dbReference type="ARBA" id="ARBA00006116"/>
    </source>
</evidence>
<dbReference type="PROSITE" id="PS50172">
    <property type="entry name" value="BRCT"/>
    <property type="match status" value="1"/>
</dbReference>
<organism evidence="12 13">
    <name type="scientific">Wickerhamomyces anomalus (strain ATCC 58044 / CBS 1984 / NCYC 433 / NRRL Y-366-8)</name>
    <name type="common">Yeast</name>
    <name type="synonym">Hansenula anomala</name>
    <dbReference type="NCBI Taxonomy" id="683960"/>
    <lineage>
        <taxon>Eukaryota</taxon>
        <taxon>Fungi</taxon>
        <taxon>Dikarya</taxon>
        <taxon>Ascomycota</taxon>
        <taxon>Saccharomycotina</taxon>
        <taxon>Saccharomycetes</taxon>
        <taxon>Phaffomycetales</taxon>
        <taxon>Wickerhamomycetaceae</taxon>
        <taxon>Wickerhamomyces</taxon>
    </lineage>
</organism>
<dbReference type="EMBL" id="KV454214">
    <property type="protein sequence ID" value="ODQ57249.1"/>
    <property type="molecule type" value="Genomic_DNA"/>
</dbReference>
<dbReference type="InterPro" id="IPR008921">
    <property type="entry name" value="DNA_pol3_clamp-load_cplx_C"/>
</dbReference>
<dbReference type="GO" id="GO:0006272">
    <property type="term" value="P:leading strand elongation"/>
    <property type="evidence" value="ECO:0007669"/>
    <property type="project" value="EnsemblFungi"/>
</dbReference>
<dbReference type="STRING" id="683960.A0A1E3NVL5"/>
<evidence type="ECO:0000256" key="8">
    <source>
        <dbReference type="ARBA" id="ARBA00023125"/>
    </source>
</evidence>
<dbReference type="SMART" id="SM00292">
    <property type="entry name" value="BRCT"/>
    <property type="match status" value="1"/>
</dbReference>
<proteinExistence type="inferred from homology"/>
<dbReference type="CDD" id="cd00009">
    <property type="entry name" value="AAA"/>
    <property type="match status" value="1"/>
</dbReference>
<dbReference type="InterPro" id="IPR012178">
    <property type="entry name" value="RFC1"/>
</dbReference>
<evidence type="ECO:0000256" key="10">
    <source>
        <dbReference type="SAM" id="MobiDB-lite"/>
    </source>
</evidence>
<dbReference type="GeneID" id="30197832"/>
<keyword evidence="6" id="KW-0547">Nucleotide-binding</keyword>
<dbReference type="InterPro" id="IPR013725">
    <property type="entry name" value="DNA_replication_fac_RFC1_C"/>
</dbReference>
<keyword evidence="9" id="KW-0539">Nucleus</keyword>
<dbReference type="GO" id="GO:0005663">
    <property type="term" value="C:DNA replication factor C complex"/>
    <property type="evidence" value="ECO:0007669"/>
    <property type="project" value="EnsemblFungi"/>
</dbReference>
<gene>
    <name evidence="12" type="ORF">WICANDRAFT_13861</name>
</gene>
<protein>
    <recommendedName>
        <fullName evidence="3">Replication factor C subunit 1</fullName>
    </recommendedName>
</protein>
<dbReference type="Gene3D" id="3.40.50.10190">
    <property type="entry name" value="BRCT domain"/>
    <property type="match status" value="1"/>
</dbReference>
<evidence type="ECO:0000256" key="1">
    <source>
        <dbReference type="ARBA" id="ARBA00004123"/>
    </source>
</evidence>
<dbReference type="GO" id="GO:0003682">
    <property type="term" value="F:chromatin binding"/>
    <property type="evidence" value="ECO:0007669"/>
    <property type="project" value="EnsemblFungi"/>
</dbReference>
<dbReference type="GO" id="GO:0006298">
    <property type="term" value="P:mismatch repair"/>
    <property type="evidence" value="ECO:0007669"/>
    <property type="project" value="EnsemblFungi"/>
</dbReference>
<name>A0A1E3NVL5_WICAA</name>
<dbReference type="GO" id="GO:0016887">
    <property type="term" value="F:ATP hydrolysis activity"/>
    <property type="evidence" value="ECO:0007669"/>
    <property type="project" value="InterPro"/>
</dbReference>
<dbReference type="InterPro" id="IPR003593">
    <property type="entry name" value="AAA+_ATPase"/>
</dbReference>
<dbReference type="PIRSF" id="PIRSF036578">
    <property type="entry name" value="RFC1"/>
    <property type="match status" value="1"/>
</dbReference>
<dbReference type="SMART" id="SM00382">
    <property type="entry name" value="AAA"/>
    <property type="match status" value="1"/>
</dbReference>
<keyword evidence="8" id="KW-0238">DNA-binding</keyword>
<dbReference type="InterPro" id="IPR027417">
    <property type="entry name" value="P-loop_NTPase"/>
</dbReference>
<dbReference type="FunFam" id="3.40.50.300:FF:000395">
    <property type="entry name" value="Replication factor C subunit 1"/>
    <property type="match status" value="1"/>
</dbReference>
<dbReference type="GO" id="GO:0005524">
    <property type="term" value="F:ATP binding"/>
    <property type="evidence" value="ECO:0007669"/>
    <property type="project" value="UniProtKB-KW"/>
</dbReference>
<dbReference type="InterPro" id="IPR001357">
    <property type="entry name" value="BRCT_dom"/>
</dbReference>
<dbReference type="Proteomes" id="UP000094112">
    <property type="component" value="Unassembled WGS sequence"/>
</dbReference>
<dbReference type="RefSeq" id="XP_019036456.1">
    <property type="nucleotide sequence ID" value="XM_019180586.1"/>
</dbReference>
<dbReference type="PANTHER" id="PTHR23389:SF6">
    <property type="entry name" value="REPLICATION FACTOR C SUBUNIT 1"/>
    <property type="match status" value="1"/>
</dbReference>
<dbReference type="SUPFAM" id="SSF52540">
    <property type="entry name" value="P-loop containing nucleoside triphosphate hydrolases"/>
    <property type="match status" value="1"/>
</dbReference>
<dbReference type="Pfam" id="PF25361">
    <property type="entry name" value="AAA_lid_RFC1"/>
    <property type="match status" value="1"/>
</dbReference>
<keyword evidence="4" id="KW-0597">Phosphoprotein</keyword>
<evidence type="ECO:0000256" key="5">
    <source>
        <dbReference type="ARBA" id="ARBA00022705"/>
    </source>
</evidence>
<dbReference type="OrthoDB" id="446168at2759"/>
<evidence type="ECO:0000313" key="13">
    <source>
        <dbReference type="Proteomes" id="UP000094112"/>
    </source>
</evidence>
<comment type="subcellular location">
    <subcellularLocation>
        <location evidence="1">Nucleus</location>
    </subcellularLocation>
</comment>
<feature type="compositionally biased region" description="Acidic residues" evidence="10">
    <location>
        <begin position="651"/>
        <end position="665"/>
    </location>
</feature>
<dbReference type="Gene3D" id="3.40.50.300">
    <property type="entry name" value="P-loop containing nucleotide triphosphate hydrolases"/>
    <property type="match status" value="1"/>
</dbReference>
<reference evidence="12 13" key="1">
    <citation type="journal article" date="2016" name="Proc. Natl. Acad. Sci. U.S.A.">
        <title>Comparative genomics of biotechnologically important yeasts.</title>
        <authorList>
            <person name="Riley R."/>
            <person name="Haridas S."/>
            <person name="Wolfe K.H."/>
            <person name="Lopes M.R."/>
            <person name="Hittinger C.T."/>
            <person name="Goeker M."/>
            <person name="Salamov A.A."/>
            <person name="Wisecaver J.H."/>
            <person name="Long T.M."/>
            <person name="Calvey C.H."/>
            <person name="Aerts A.L."/>
            <person name="Barry K.W."/>
            <person name="Choi C."/>
            <person name="Clum A."/>
            <person name="Coughlan A.Y."/>
            <person name="Deshpande S."/>
            <person name="Douglass A.P."/>
            <person name="Hanson S.J."/>
            <person name="Klenk H.-P."/>
            <person name="LaButti K.M."/>
            <person name="Lapidus A."/>
            <person name="Lindquist E.A."/>
            <person name="Lipzen A.M."/>
            <person name="Meier-Kolthoff J.P."/>
            <person name="Ohm R.A."/>
            <person name="Otillar R.P."/>
            <person name="Pangilinan J.L."/>
            <person name="Peng Y."/>
            <person name="Rokas A."/>
            <person name="Rosa C.A."/>
            <person name="Scheuner C."/>
            <person name="Sibirny A.A."/>
            <person name="Slot J.C."/>
            <person name="Stielow J.B."/>
            <person name="Sun H."/>
            <person name="Kurtzman C.P."/>
            <person name="Blackwell M."/>
            <person name="Grigoriev I.V."/>
            <person name="Jeffries T.W."/>
        </authorList>
    </citation>
    <scope>NUCLEOTIDE SEQUENCE [LARGE SCALE GENOMIC DNA]</scope>
    <source>
        <strain evidence="13">ATCC 58044 / CBS 1984 / NCYC 433 / NRRL Y-366-8</strain>
    </source>
</reference>
<evidence type="ECO:0000256" key="6">
    <source>
        <dbReference type="ARBA" id="ARBA00022741"/>
    </source>
</evidence>
<evidence type="ECO:0000256" key="9">
    <source>
        <dbReference type="ARBA" id="ARBA00023242"/>
    </source>
</evidence>
<dbReference type="InterPro" id="IPR036420">
    <property type="entry name" value="BRCT_dom_sf"/>
</dbReference>
<evidence type="ECO:0000256" key="3">
    <source>
        <dbReference type="ARBA" id="ARBA00020401"/>
    </source>
</evidence>
<feature type="compositionally biased region" description="Basic and acidic residues" evidence="10">
    <location>
        <begin position="94"/>
        <end position="116"/>
    </location>
</feature>
<dbReference type="GO" id="GO:0003677">
    <property type="term" value="F:DNA binding"/>
    <property type="evidence" value="ECO:0007669"/>
    <property type="project" value="UniProtKB-KW"/>
</dbReference>
<comment type="similarity">
    <text evidence="2">Belongs to the activator 1 large subunit family.</text>
</comment>
<dbReference type="GO" id="GO:1902983">
    <property type="term" value="P:DNA strand elongation involved in mitotic DNA replication"/>
    <property type="evidence" value="ECO:0007669"/>
    <property type="project" value="EnsemblFungi"/>
</dbReference>
<dbReference type="SUPFAM" id="SSF52113">
    <property type="entry name" value="BRCT domain"/>
    <property type="match status" value="1"/>
</dbReference>
<dbReference type="GO" id="GO:0070914">
    <property type="term" value="P:UV-damage excision repair"/>
    <property type="evidence" value="ECO:0007669"/>
    <property type="project" value="EnsemblFungi"/>
</dbReference>
<feature type="compositionally biased region" description="Polar residues" evidence="10">
    <location>
        <begin position="620"/>
        <end position="630"/>
    </location>
</feature>
<keyword evidence="13" id="KW-1185">Reference proteome</keyword>
<evidence type="ECO:0000259" key="11">
    <source>
        <dbReference type="PROSITE" id="PS50172"/>
    </source>
</evidence>
<dbReference type="FunFam" id="1.10.8.60:FF:000021">
    <property type="entry name" value="Replication factor C subunit 1"/>
    <property type="match status" value="1"/>
</dbReference>
<dbReference type="InterPro" id="IPR003959">
    <property type="entry name" value="ATPase_AAA_core"/>
</dbReference>
<dbReference type="InterPro" id="IPR047854">
    <property type="entry name" value="RFC_lid"/>
</dbReference>
<feature type="non-terminal residue" evidence="12">
    <location>
        <position position="665"/>
    </location>
</feature>
<dbReference type="GO" id="GO:0005634">
    <property type="term" value="C:nucleus"/>
    <property type="evidence" value="ECO:0007669"/>
    <property type="project" value="UniProtKB-SubCell"/>
</dbReference>
<evidence type="ECO:0000313" key="12">
    <source>
        <dbReference type="EMBL" id="ODQ57249.1"/>
    </source>
</evidence>
<dbReference type="CDD" id="cd17752">
    <property type="entry name" value="BRCT_RFC1"/>
    <property type="match status" value="1"/>
</dbReference>
<sequence>EIPEGAPNCLTGLTMVFTGVLPNLPRDDAENLAKKYGAKVTKSISSKTSVVVLGEEAGPSKVRKIKQLKIKAITEDGFIQLIKGMPEEGGGGAEAEKARAKREEEERKALEESVRLQEEEEAAAKKREAAIKKAQASGDYASTSKLKTDAEKLWTVRYAPTSTSQICGNKSSVTKLQTWLEQWPAKFGNRKPAKGESEMRAVLIHGPPGIGKTTAAHLVAKSLGYDILEKNASDVRSKGLLNAGVGNILNNSSVMGFFNPSESKNSNGDKFCLIMDEVDGMSGGDRGGVGQLASYCRTTQAPIILICNDKSLPKMRPFDRVTLDIPFRRPSAKEMKSRLMTIALREKIKLDPNIIDQLVQATSNDIRQIINLLSTVSKTQKNIDSENSNDISKAWQKNIALKPFDIIPRLLSGSNYSKNSQVPLYKKMEYYFDDHAFVPLMLQENYLNSKPANGGSKLKHLELVANAAESISQGDLVDRKIHSAEQQWSLMPLHAIMSTVRPASFVAGSLGGRVNFTAWLGQNSKAGKYYRLLTELQYRSRLRTSTDQVEFRLEYIPVLAKKLLDPLVEGGADSIPDIIEILDHYYLNKADWDFLMEFPIGEDVTQAKLKKIPTATKSKFTRKYNSSSHPISIYRPGLSTGVSKPKKDAPDLDDVVEDDPEPEED</sequence>
<dbReference type="Pfam" id="PF08519">
    <property type="entry name" value="RFC1"/>
    <property type="match status" value="1"/>
</dbReference>
<dbReference type="AlphaFoldDB" id="A0A1E3NVL5"/>
<dbReference type="GO" id="GO:0003689">
    <property type="term" value="F:DNA clamp loader activity"/>
    <property type="evidence" value="ECO:0007669"/>
    <property type="project" value="EnsemblFungi"/>
</dbReference>
<dbReference type="SUPFAM" id="SSF48019">
    <property type="entry name" value="post-AAA+ oligomerization domain-like"/>
    <property type="match status" value="1"/>
</dbReference>
<dbReference type="FunFam" id="3.40.50.10190:FF:000001">
    <property type="entry name" value="Replication factor C subunit 1"/>
    <property type="match status" value="1"/>
</dbReference>
<dbReference type="PANTHER" id="PTHR23389">
    <property type="entry name" value="CHROMOSOME TRANSMISSION FIDELITY FACTOR 18"/>
    <property type="match status" value="1"/>
</dbReference>